<dbReference type="InterPro" id="IPR000742">
    <property type="entry name" value="EGF"/>
</dbReference>
<evidence type="ECO:0000256" key="9">
    <source>
        <dbReference type="ARBA" id="ARBA00023136"/>
    </source>
</evidence>
<feature type="region of interest" description="Disordered" evidence="13">
    <location>
        <begin position="1986"/>
        <end position="2024"/>
    </location>
</feature>
<evidence type="ECO:0000313" key="17">
    <source>
        <dbReference type="EMBL" id="CAF1156522.1"/>
    </source>
</evidence>
<evidence type="ECO:0000256" key="4">
    <source>
        <dbReference type="ARBA" id="ARBA00022475"/>
    </source>
</evidence>
<feature type="transmembrane region" description="Helical" evidence="14">
    <location>
        <begin position="865"/>
        <end position="884"/>
    </location>
</feature>
<evidence type="ECO:0000256" key="10">
    <source>
        <dbReference type="ARBA" id="ARBA00023157"/>
    </source>
</evidence>
<dbReference type="PROSITE" id="PS00022">
    <property type="entry name" value="EGF_1"/>
    <property type="match status" value="1"/>
</dbReference>
<protein>
    <recommendedName>
        <fullName evidence="2">Receptor for retinol uptake STRA6</fullName>
    </recommendedName>
</protein>
<evidence type="ECO:0000256" key="13">
    <source>
        <dbReference type="SAM" id="MobiDB-lite"/>
    </source>
</evidence>
<gene>
    <name evidence="17" type="ORF">ZHD862_LOCUS20450</name>
</gene>
<dbReference type="InterPro" id="IPR000152">
    <property type="entry name" value="EGF-type_Asp/Asn_hydroxyl_site"/>
</dbReference>
<feature type="transmembrane region" description="Helical" evidence="14">
    <location>
        <begin position="470"/>
        <end position="488"/>
    </location>
</feature>
<dbReference type="CDD" id="cd00054">
    <property type="entry name" value="EGF_CA"/>
    <property type="match status" value="1"/>
</dbReference>
<dbReference type="SUPFAM" id="SSF57196">
    <property type="entry name" value="EGF/Laminin"/>
    <property type="match status" value="1"/>
</dbReference>
<evidence type="ECO:0000256" key="3">
    <source>
        <dbReference type="ARBA" id="ARBA00022448"/>
    </source>
</evidence>
<name>A0A814T4U0_9BILA</name>
<feature type="region of interest" description="Disordered" evidence="13">
    <location>
        <begin position="1122"/>
        <end position="1614"/>
    </location>
</feature>
<feature type="compositionally biased region" description="Basic and acidic residues" evidence="13">
    <location>
        <begin position="1246"/>
        <end position="1255"/>
    </location>
</feature>
<keyword evidence="5 14" id="KW-0812">Transmembrane</keyword>
<feature type="region of interest" description="Disordered" evidence="13">
    <location>
        <begin position="396"/>
        <end position="429"/>
    </location>
</feature>
<evidence type="ECO:0000313" key="18">
    <source>
        <dbReference type="Proteomes" id="UP000663864"/>
    </source>
</evidence>
<dbReference type="SUPFAM" id="SSF56436">
    <property type="entry name" value="C-type lectin-like"/>
    <property type="match status" value="1"/>
</dbReference>
<dbReference type="EMBL" id="CAJNOT010001164">
    <property type="protein sequence ID" value="CAF1156522.1"/>
    <property type="molecule type" value="Genomic_DNA"/>
</dbReference>
<comment type="caution">
    <text evidence="12">Lacks conserved residue(s) required for the propagation of feature annotation.</text>
</comment>
<feature type="transmembrane region" description="Helical" evidence="14">
    <location>
        <begin position="1001"/>
        <end position="1025"/>
    </location>
</feature>
<evidence type="ECO:0000256" key="2">
    <source>
        <dbReference type="ARBA" id="ARBA00014411"/>
    </source>
</evidence>
<keyword evidence="15" id="KW-0732">Signal</keyword>
<organism evidence="17 18">
    <name type="scientific">Rotaria sordida</name>
    <dbReference type="NCBI Taxonomy" id="392033"/>
    <lineage>
        <taxon>Eukaryota</taxon>
        <taxon>Metazoa</taxon>
        <taxon>Spiralia</taxon>
        <taxon>Gnathifera</taxon>
        <taxon>Rotifera</taxon>
        <taxon>Eurotatoria</taxon>
        <taxon>Bdelloidea</taxon>
        <taxon>Philodinida</taxon>
        <taxon>Philodinidae</taxon>
        <taxon>Rotaria</taxon>
    </lineage>
</organism>
<dbReference type="GO" id="GO:0038023">
    <property type="term" value="F:signaling receptor activity"/>
    <property type="evidence" value="ECO:0007669"/>
    <property type="project" value="InterPro"/>
</dbReference>
<evidence type="ECO:0000256" key="12">
    <source>
        <dbReference type="PROSITE-ProRule" id="PRU00076"/>
    </source>
</evidence>
<evidence type="ECO:0000256" key="6">
    <source>
        <dbReference type="ARBA" id="ARBA00022893"/>
    </source>
</evidence>
<accession>A0A814T4U0</accession>
<feature type="compositionally biased region" description="Polar residues" evidence="13">
    <location>
        <begin position="1700"/>
        <end position="1717"/>
    </location>
</feature>
<evidence type="ECO:0000259" key="16">
    <source>
        <dbReference type="PROSITE" id="PS50026"/>
    </source>
</evidence>
<feature type="compositionally biased region" description="Acidic residues" evidence="13">
    <location>
        <begin position="1256"/>
        <end position="1268"/>
    </location>
</feature>
<evidence type="ECO:0000256" key="14">
    <source>
        <dbReference type="SAM" id="Phobius"/>
    </source>
</evidence>
<feature type="compositionally biased region" description="Polar residues" evidence="13">
    <location>
        <begin position="1602"/>
        <end position="1611"/>
    </location>
</feature>
<dbReference type="GO" id="GO:0034632">
    <property type="term" value="F:retinol transmembrane transporter activity"/>
    <property type="evidence" value="ECO:0007669"/>
    <property type="project" value="InterPro"/>
</dbReference>
<keyword evidence="7 14" id="KW-1133">Transmembrane helix</keyword>
<evidence type="ECO:0000256" key="1">
    <source>
        <dbReference type="ARBA" id="ARBA00004651"/>
    </source>
</evidence>
<feature type="compositionally biased region" description="Basic residues" evidence="13">
    <location>
        <begin position="1539"/>
        <end position="1549"/>
    </location>
</feature>
<feature type="transmembrane region" description="Helical" evidence="14">
    <location>
        <begin position="924"/>
        <end position="949"/>
    </location>
</feature>
<dbReference type="InterPro" id="IPR016186">
    <property type="entry name" value="C-type_lectin-like/link_sf"/>
</dbReference>
<feature type="region of interest" description="Disordered" evidence="13">
    <location>
        <begin position="1733"/>
        <end position="1799"/>
    </location>
</feature>
<feature type="compositionally biased region" description="Acidic residues" evidence="13">
    <location>
        <begin position="1400"/>
        <end position="1413"/>
    </location>
</feature>
<keyword evidence="10 12" id="KW-1015">Disulfide bond</keyword>
<feature type="transmembrane region" description="Helical" evidence="14">
    <location>
        <begin position="531"/>
        <end position="548"/>
    </location>
</feature>
<feature type="compositionally biased region" description="Basic and acidic residues" evidence="13">
    <location>
        <begin position="1497"/>
        <end position="1507"/>
    </location>
</feature>
<dbReference type="PROSITE" id="PS50026">
    <property type="entry name" value="EGF_3"/>
    <property type="match status" value="1"/>
</dbReference>
<feature type="compositionally biased region" description="Basic and acidic residues" evidence="13">
    <location>
        <begin position="1423"/>
        <end position="1439"/>
    </location>
</feature>
<evidence type="ECO:0000256" key="8">
    <source>
        <dbReference type="ARBA" id="ARBA00023072"/>
    </source>
</evidence>
<dbReference type="GO" id="GO:0071939">
    <property type="term" value="P:vitamin A import into cell"/>
    <property type="evidence" value="ECO:0007669"/>
    <property type="project" value="TreeGrafter"/>
</dbReference>
<keyword evidence="12" id="KW-0245">EGF-like domain</keyword>
<comment type="caution">
    <text evidence="17">The sequence shown here is derived from an EMBL/GenBank/DDBJ whole genome shotgun (WGS) entry which is preliminary data.</text>
</comment>
<feature type="signal peptide" evidence="15">
    <location>
        <begin position="1"/>
        <end position="23"/>
    </location>
</feature>
<comment type="subcellular location">
    <subcellularLocation>
        <location evidence="1">Cell membrane</location>
        <topology evidence="1">Multi-pass membrane protein</topology>
    </subcellularLocation>
</comment>
<feature type="compositionally biased region" description="Acidic residues" evidence="13">
    <location>
        <begin position="1205"/>
        <end position="1216"/>
    </location>
</feature>
<keyword evidence="3" id="KW-0813">Transport</keyword>
<feature type="compositionally biased region" description="Acidic residues" evidence="13">
    <location>
        <begin position="1765"/>
        <end position="1787"/>
    </location>
</feature>
<sequence length="2188" mass="251284">MPSIIFSLVLLLLTNFFIQPTTCALPTYIQNLELDDITSLVDKFPTLINKIKEAVNRFRCPKGWRRLGGSCYYLSDVRSTSTIANDTCNHLHSNHSNLMQIRNAVELFYAAHVLTKNNLSSLMIDIDPNLLKGKTIAQILMEDQGRWQRMKDKFRDMRIRYYKLKAKIVDELNSAGLRISRRSKKIKQSTKKYKEKIVPRPSHSNNDYNYDYYDAQNITNSLHPNRTTTIDEYEYDDLDSEDENDEFEQYDDIQGICDQVDWNVLNNDSTVYILTIYLNSGKIHCSLSNVDPNIEYDHVCEYVLDFCFANIVCGKHGHCVNTLSGFKCSCSFLYGGLLCEKISKQGHQIIISLAIVTFLYALSIKPIRWLLQRVLTLLCFFCKACGKRESKKKSIKKAKSNEDKQQLVSTKKKDEDIDDEEIKEQSSIEEHRPSIAAEILAFLQEIYQKFTVPSTPDPLKNPNKRDLSRTIWVGTLIIIFLSLLYSITTLTHFSSFKYEITDETQLELLVNETIRLVAHCERISNSRLGNLVFFPIAVCLIVIFSWSVKRERKCLNICDGRPGVIPPIEPFRTTNRFTTATVFGILSFEVLKIFEELLFSAGDPLNHGVLVELIERIAIVILVGVRYYPVLASLQLRNVISRLFICLYILGDIVFAIIREGSCMGFLPLSRYYSSIEEAKLRMELGTWFIVYGLIKTTPHFIFLSYIGAELCVRFAYDSVYVPLKKKQSIWTASVVQQDEYEFSKYYVTKLFRRNLEEKQQRYQKIMSSNDLNNQLHGIPSKKKVYPSRVKKFFNWIYPWHEDFRFTTIATCTYTVALVFLYYLACTFVFLYVSRTTGHTAFIRYYIESTLNIEIKGLFSLRLEIITSAIIAFIIYAFQLFLGIQNYKKHKLDLYKGIYEDVPSPANFKPNSIVSKSVHYSGFLVGYAAWGFLISFHLIFAFLSLIRLITFQIRYFELILAITVPVTVVYLLKMVSASSAGKFLFMQGDYKKINLNNRKTYAIFVYFNFFADCFLGIASCVIRFIKATFLNLVYMARLDCSFLGRPLEKFDLGYAAYVSYLHMEVTHTNPVMLAFCYSLYDDVVKRRPKHCYDDECCIAPGELDDDDEIIIEQKSKIIKEVSPKKMNQNINGSISKKTNVHRQESSSSTKSIQQKRKAISTIDDSDEGLSIREVKPKKKSPSPSTISDKTSQKSKTHKLNIKDDIQEEEDDDDDDDNTSRFQTITRLIPEKQPQLPSPSAPFPDTPIRKDLPIEEDKNEDNFDDDDEEVKPPSFSTISKVIPQQAPRLMPLERTSPPRIPKREDENDDNFDDDGGIKPPSISTISKAIPQQAPRLMPLQRTSPPRVPKREDENDDNFDDDGGIKPPSISTISKVIPQKVPRLIPLERTSPPRLPKRQDIIDDDDNIEEEDDDGGINPKIIAKQKRELEEKKKKKEEAKTKKQSIFRANHDDDDGDGGISRTKSNTKIKQQKKVTKPIIRDDDDEDDDGGVSKQKQIAAEKKKQTIEAKKKKKEQMKALANQDNDEDDDGAPKRQQQQSIKKKTTTTKKISKSDIAKDEYDDDGGRIVKTYDTIRTIMPTKKPILDNQRKKSPSPEATDDGSMLTSQRQQPQRLLASYDTVGRIVPKVSTDFERIKEESHYDTIPTEEERVNRANIIYSPTSYDQASSDPNDLPFLRTISYREAQQSTPPIIQRRLKDSSSTHSRSNTNEDSSHYSVITNDTVQSGFINRSYSHTGSMKSSSNYSMKQPSKHSSAYTLKEQQTEESTVETEDEEEEEEEDDEEEEEEEVQNKSLREKRKPIPNISTAYTTISHMVKPDEANKRSKVLRQKQARFRWFLAYTIINNYHLFDLRKQVESRLALLRIQRSNLIDEQQHTMAVARAEELVALDEVPQSLVKRGVEIKPKALIRKRAATSEPPQHPGTRRLLSVTVHTPMIDEFPQSPAERYIAIRSCMLYDVNAQQINVPHSPNVYQTTGQQTAIKFDSNTRRFGSQQPPDIVIRSSSDITTASKSKRPNYQRQESHEPTVSEINALNGTPIFQAIPESSSLSNDASIKNFTTLRSQMSHAQHMQAWRQNQLKKCQKKRPYRYVYGAPPQRPVEEKISTAAILTPQIISTDGNIQRLPSRPVFKYPHEVKNINKTIRRISPKSSSQNEENKQDKSRNKKPLRTTVTISHRKDSPGSFSNITEV</sequence>
<dbReference type="Proteomes" id="UP000663864">
    <property type="component" value="Unassembled WGS sequence"/>
</dbReference>
<feature type="disulfide bond" evidence="12">
    <location>
        <begin position="330"/>
        <end position="339"/>
    </location>
</feature>
<feature type="transmembrane region" description="Helical" evidence="14">
    <location>
        <begin position="640"/>
        <end position="658"/>
    </location>
</feature>
<proteinExistence type="predicted"/>
<evidence type="ECO:0000256" key="5">
    <source>
        <dbReference type="ARBA" id="ARBA00022692"/>
    </source>
</evidence>
<evidence type="ECO:0000256" key="11">
    <source>
        <dbReference type="ARBA" id="ARBA00023170"/>
    </source>
</evidence>
<feature type="compositionally biased region" description="Basic and acidic residues" evidence="13">
    <location>
        <begin position="399"/>
        <end position="415"/>
    </location>
</feature>
<feature type="compositionally biased region" description="Basic and acidic residues" evidence="13">
    <location>
        <begin position="1550"/>
        <end position="1565"/>
    </location>
</feature>
<feature type="compositionally biased region" description="Pro residues" evidence="13">
    <location>
        <begin position="1235"/>
        <end position="1244"/>
    </location>
</feature>
<feature type="region of interest" description="Disordered" evidence="13">
    <location>
        <begin position="1681"/>
        <end position="1717"/>
    </location>
</feature>
<feature type="chain" id="PRO_5032807614" description="Receptor for retinol uptake STRA6" evidence="15">
    <location>
        <begin position="24"/>
        <end position="2188"/>
    </location>
</feature>
<dbReference type="InterPro" id="IPR016187">
    <property type="entry name" value="CTDL_fold"/>
</dbReference>
<feature type="compositionally biased region" description="Polar residues" evidence="13">
    <location>
        <begin position="1987"/>
        <end position="2009"/>
    </location>
</feature>
<feature type="region of interest" description="Disordered" evidence="13">
    <location>
        <begin position="2144"/>
        <end position="2188"/>
    </location>
</feature>
<keyword evidence="4" id="KW-1003">Cell membrane</keyword>
<feature type="compositionally biased region" description="Polar residues" evidence="13">
    <location>
        <begin position="1125"/>
        <end position="1137"/>
    </location>
</feature>
<keyword evidence="9 14" id="KW-0472">Membrane</keyword>
<keyword evidence="8" id="KW-0683">Retinol-binding</keyword>
<dbReference type="PROSITE" id="PS00010">
    <property type="entry name" value="ASX_HYDROXYL"/>
    <property type="match status" value="1"/>
</dbReference>
<dbReference type="GO" id="GO:0005886">
    <property type="term" value="C:plasma membrane"/>
    <property type="evidence" value="ECO:0007669"/>
    <property type="project" value="UniProtKB-SubCell"/>
</dbReference>
<reference evidence="17" key="1">
    <citation type="submission" date="2021-02" db="EMBL/GenBank/DDBJ databases">
        <authorList>
            <person name="Nowell W R."/>
        </authorList>
    </citation>
    <scope>NUCLEOTIDE SEQUENCE</scope>
</reference>
<keyword evidence="11" id="KW-0675">Receptor</keyword>
<keyword evidence="6" id="KW-0845">Vitamin A</keyword>
<dbReference type="PANTHER" id="PTHR21444">
    <property type="entry name" value="COILED-COIL DOMAIN-CONTAINING PROTEIN 180"/>
    <property type="match status" value="1"/>
</dbReference>
<feature type="transmembrane region" description="Helical" evidence="14">
    <location>
        <begin position="346"/>
        <end position="363"/>
    </location>
</feature>
<feature type="transmembrane region" description="Helical" evidence="14">
    <location>
        <begin position="814"/>
        <end position="833"/>
    </location>
</feature>
<dbReference type="InterPro" id="IPR026612">
    <property type="entry name" value="STRA6-like"/>
</dbReference>
<evidence type="ECO:0000256" key="15">
    <source>
        <dbReference type="SAM" id="SignalP"/>
    </source>
</evidence>
<dbReference type="GO" id="GO:0019841">
    <property type="term" value="F:retinol binding"/>
    <property type="evidence" value="ECO:0007669"/>
    <property type="project" value="UniProtKB-KW"/>
</dbReference>
<feature type="domain" description="EGF-like" evidence="16">
    <location>
        <begin position="303"/>
        <end position="340"/>
    </location>
</feature>
<dbReference type="Gene3D" id="3.10.100.10">
    <property type="entry name" value="Mannose-Binding Protein A, subunit A"/>
    <property type="match status" value="1"/>
</dbReference>
<dbReference type="GO" id="GO:0016918">
    <property type="term" value="F:retinal binding"/>
    <property type="evidence" value="ECO:0007669"/>
    <property type="project" value="UniProtKB-KW"/>
</dbReference>
<feature type="compositionally biased region" description="Basic residues" evidence="13">
    <location>
        <begin position="1463"/>
        <end position="1474"/>
    </location>
</feature>
<feature type="transmembrane region" description="Helical" evidence="14">
    <location>
        <begin position="955"/>
        <end position="972"/>
    </location>
</feature>
<dbReference type="Pfam" id="PF14752">
    <property type="entry name" value="RBP_receptor"/>
    <property type="match status" value="2"/>
</dbReference>
<evidence type="ECO:0000256" key="7">
    <source>
        <dbReference type="ARBA" id="ARBA00022989"/>
    </source>
</evidence>
<dbReference type="PANTHER" id="PTHR21444:SF16">
    <property type="entry name" value="RECEPTOR FOR RETINOL UPTAKE STRA6"/>
    <property type="match status" value="1"/>
</dbReference>
<feature type="compositionally biased region" description="Polar residues" evidence="13">
    <location>
        <begin position="1733"/>
        <end position="1755"/>
    </location>
</feature>